<evidence type="ECO:0000313" key="3">
    <source>
        <dbReference type="Proteomes" id="UP000037288"/>
    </source>
</evidence>
<feature type="transmembrane region" description="Helical" evidence="1">
    <location>
        <begin position="191"/>
        <end position="217"/>
    </location>
</feature>
<keyword evidence="1" id="KW-1133">Transmembrane helix</keyword>
<proteinExistence type="predicted"/>
<gene>
    <name evidence="2" type="ORF">AC230_22250</name>
</gene>
<dbReference type="EMBL" id="LFXA01000015">
    <property type="protein sequence ID" value="KNB50389.1"/>
    <property type="molecule type" value="Genomic_DNA"/>
</dbReference>
<comment type="caution">
    <text evidence="2">The sequence shown here is derived from an EMBL/GenBank/DDBJ whole genome shotgun (WGS) entry which is preliminary data.</text>
</comment>
<feature type="transmembrane region" description="Helical" evidence="1">
    <location>
        <begin position="54"/>
        <end position="75"/>
    </location>
</feature>
<dbReference type="OrthoDB" id="3178004at2"/>
<name>A0A0K9XAE4_9ACTN</name>
<protein>
    <recommendedName>
        <fullName evidence="4">DUF1648 domain-containing protein</fullName>
    </recommendedName>
</protein>
<dbReference type="AlphaFoldDB" id="A0A0K9XAE4"/>
<dbReference type="PATRIC" id="fig|1678637.3.peg.4770"/>
<evidence type="ECO:0000256" key="1">
    <source>
        <dbReference type="SAM" id="Phobius"/>
    </source>
</evidence>
<keyword evidence="1" id="KW-0472">Membrane</keyword>
<feature type="transmembrane region" description="Helical" evidence="1">
    <location>
        <begin position="87"/>
        <end position="106"/>
    </location>
</feature>
<accession>A0A0K9XAE4</accession>
<keyword evidence="1" id="KW-0812">Transmembrane</keyword>
<dbReference type="Proteomes" id="UP000037288">
    <property type="component" value="Unassembled WGS sequence"/>
</dbReference>
<dbReference type="RefSeq" id="WP_049718093.1">
    <property type="nucleotide sequence ID" value="NZ_LFXA01000015.1"/>
</dbReference>
<reference evidence="3" key="1">
    <citation type="submission" date="2015-07" db="EMBL/GenBank/DDBJ databases">
        <title>Draft genome sequence of Streptomyces sp. CMAA 1322, a bacterium isolated from Caatinga biome, from dry forest semiarid of Brazil.</title>
        <authorList>
            <person name="Santos S.N."/>
            <person name="Gacesa R."/>
            <person name="Taketani R.G."/>
            <person name="Long P.F."/>
            <person name="Melo I.S."/>
        </authorList>
    </citation>
    <scope>NUCLEOTIDE SEQUENCE [LARGE SCALE GENOMIC DNA]</scope>
    <source>
        <strain evidence="3">CMAA 1322</strain>
    </source>
</reference>
<evidence type="ECO:0008006" key="4">
    <source>
        <dbReference type="Google" id="ProtNLM"/>
    </source>
</evidence>
<organism evidence="2 3">
    <name type="scientific">Streptomyces caatingaensis</name>
    <dbReference type="NCBI Taxonomy" id="1678637"/>
    <lineage>
        <taxon>Bacteria</taxon>
        <taxon>Bacillati</taxon>
        <taxon>Actinomycetota</taxon>
        <taxon>Actinomycetes</taxon>
        <taxon>Kitasatosporales</taxon>
        <taxon>Streptomycetaceae</taxon>
        <taxon>Streptomyces</taxon>
    </lineage>
</organism>
<evidence type="ECO:0000313" key="2">
    <source>
        <dbReference type="EMBL" id="KNB50389.1"/>
    </source>
</evidence>
<dbReference type="STRING" id="1678637.AC230_22250"/>
<sequence length="321" mass="32780">MSGIRRRALVVLLTHLLAAEAGLAAFLHLRDRLPTRLAIHFDGERADGFCDRTAFLVVALALPAALAAVFAALSALRRVPPAHRRGLAAIGSSLSGLFGYFLVATLCANADVTDAAAVRMPAWHVAAGLGAAAVTGGTGWLLGGGDAPPAHPGGPAGPVVRLPLADGESAVWTHVIGSRALPFTALGTLALAVPLGFLAGPLTAVVLIVIGLPLAALSRLRVTVDRRGLTLASTALPRPRLTIPTERILDASRRDIGAWRDFGGWGYRAVPGASGLVLRSGEALSVRLTTGGEFVVTVDDAATAAALLNTLAARARTAAGA</sequence>
<keyword evidence="3" id="KW-1185">Reference proteome</keyword>